<dbReference type="SUPFAM" id="SSF55486">
    <property type="entry name" value="Metalloproteases ('zincins'), catalytic domain"/>
    <property type="match status" value="1"/>
</dbReference>
<dbReference type="PRINTS" id="PR00786">
    <property type="entry name" value="NEPRILYSIN"/>
</dbReference>
<keyword evidence="3" id="KW-0645">Protease</keyword>
<dbReference type="KEGG" id="kfv:AS188_01220"/>
<dbReference type="InterPro" id="IPR000718">
    <property type="entry name" value="Peptidase_M13"/>
</dbReference>
<dbReference type="CDD" id="cd08662">
    <property type="entry name" value="M13"/>
    <property type="match status" value="1"/>
</dbReference>
<comment type="similarity">
    <text evidence="2">Belongs to the peptidase M13 family.</text>
</comment>
<name>A0A0U3HIF7_9MICC</name>
<dbReference type="GO" id="GO:0005886">
    <property type="term" value="C:plasma membrane"/>
    <property type="evidence" value="ECO:0007669"/>
    <property type="project" value="TreeGrafter"/>
</dbReference>
<keyword evidence="4" id="KW-0479">Metal-binding</keyword>
<dbReference type="Proteomes" id="UP000057181">
    <property type="component" value="Chromosome"/>
</dbReference>
<keyword evidence="5" id="KW-0378">Hydrolase</keyword>
<accession>A0A0U3HIF7</accession>
<sequence length="658" mass="73544">MTDTATSSVFDLSGFDRSVRPQDDLYRHVNGAWLARTEIPDDKPSVGAFIELRDQAEAAVRELITTARAGDPQEVESKIANLYASFMDEERIEALGAEPLAADLAEVDAVTDVPGLVRHLGRMIRRGIGGLVEIDVDSDPGDPERYLAFVGQSGLGLPDEEYYRDDQHAPVRAEYLAHVEQMLALAGVEDAGEQARAVVDLETRIAAHHWDKVTVRDLTKMYNPMAFEELAGTTTALDWALLAEGAELPVSALATVVNAQPTFFTGVEELLDEQLLDAWRAWARWHLVSARAPWLSAEFVEADFAFYGTVLSGTPRLKDRWKRGVELVNGVLGEAVGELYVAAHFSPTAKERMDELVANLLEAYRISITELDWMTEPTRQEALKKLSQFTPKIGYPEKWKDYSALEIRPDDLVGNLVRTRAFRLAELVRKAGNPVERHEWLMTPQTVNAYYHPLRNEIVFPAAILQPPFFDEHADDAVNYGAIGAVIGHEIGHGFDDKGSTCDGDGRLRNWWSDEDRRAFEERTAALVRQFDDLVPAQFGDDGPSVNGELTLGENIGDLGGLSIAHRAWELSRDSAFGAGELVDGYTPAQRLFLSWAYVWQQKSRDEALRQRIATDPHSPNEFRANQTLRNVPAFYEAFGLTDADELWLPEAERVRIW</sequence>
<protein>
    <submittedName>
        <fullName evidence="10">Peptidase M13</fullName>
    </submittedName>
</protein>
<dbReference type="PANTHER" id="PTHR11733:SF167">
    <property type="entry name" value="FI17812P1-RELATED"/>
    <property type="match status" value="1"/>
</dbReference>
<feature type="domain" description="Peptidase M13 N-terminal" evidence="9">
    <location>
        <begin position="21"/>
        <end position="396"/>
    </location>
</feature>
<evidence type="ECO:0000259" key="9">
    <source>
        <dbReference type="Pfam" id="PF05649"/>
    </source>
</evidence>
<feature type="domain" description="Peptidase M13 C-terminal" evidence="8">
    <location>
        <begin position="448"/>
        <end position="653"/>
    </location>
</feature>
<dbReference type="GO" id="GO:0046872">
    <property type="term" value="F:metal ion binding"/>
    <property type="evidence" value="ECO:0007669"/>
    <property type="project" value="UniProtKB-KW"/>
</dbReference>
<dbReference type="RefSeq" id="WP_058859642.1">
    <property type="nucleotide sequence ID" value="NZ_BJZR01000081.1"/>
</dbReference>
<evidence type="ECO:0000259" key="8">
    <source>
        <dbReference type="Pfam" id="PF01431"/>
    </source>
</evidence>
<evidence type="ECO:0000313" key="10">
    <source>
        <dbReference type="EMBL" id="ALU40969.1"/>
    </source>
</evidence>
<dbReference type="PROSITE" id="PS51885">
    <property type="entry name" value="NEPRILYSIN"/>
    <property type="match status" value="1"/>
</dbReference>
<dbReference type="EMBL" id="CP013254">
    <property type="protein sequence ID" value="ALU40969.1"/>
    <property type="molecule type" value="Genomic_DNA"/>
</dbReference>
<dbReference type="Gene3D" id="3.40.390.10">
    <property type="entry name" value="Collagenase (Catalytic Domain)"/>
    <property type="match status" value="1"/>
</dbReference>
<reference evidence="10 11" key="1">
    <citation type="submission" date="2015-11" db="EMBL/GenBank/DDBJ databases">
        <title>Complete Genome Sequence of Kocuria flava strain HO-9041.</title>
        <authorList>
            <person name="Zhou M."/>
            <person name="Dai J."/>
        </authorList>
    </citation>
    <scope>NUCLEOTIDE SEQUENCE [LARGE SCALE GENOMIC DNA]</scope>
    <source>
        <strain evidence="10 11">HO-9041</strain>
    </source>
</reference>
<keyword evidence="7" id="KW-0482">Metalloprotease</keyword>
<dbReference type="Pfam" id="PF01431">
    <property type="entry name" value="Peptidase_M13"/>
    <property type="match status" value="1"/>
</dbReference>
<dbReference type="Pfam" id="PF05649">
    <property type="entry name" value="Peptidase_M13_N"/>
    <property type="match status" value="1"/>
</dbReference>
<evidence type="ECO:0000256" key="4">
    <source>
        <dbReference type="ARBA" id="ARBA00022723"/>
    </source>
</evidence>
<comment type="cofactor">
    <cofactor evidence="1">
        <name>Zn(2+)</name>
        <dbReference type="ChEBI" id="CHEBI:29105"/>
    </cofactor>
</comment>
<dbReference type="GO" id="GO:0004222">
    <property type="term" value="F:metalloendopeptidase activity"/>
    <property type="evidence" value="ECO:0007669"/>
    <property type="project" value="InterPro"/>
</dbReference>
<dbReference type="InterPro" id="IPR024079">
    <property type="entry name" value="MetalloPept_cat_dom_sf"/>
</dbReference>
<dbReference type="InterPro" id="IPR008753">
    <property type="entry name" value="Peptidase_M13_N"/>
</dbReference>
<keyword evidence="6" id="KW-0862">Zinc</keyword>
<gene>
    <name evidence="10" type="ORF">AS188_01220</name>
</gene>
<evidence type="ECO:0000256" key="2">
    <source>
        <dbReference type="ARBA" id="ARBA00007357"/>
    </source>
</evidence>
<dbReference type="OrthoDB" id="9775677at2"/>
<evidence type="ECO:0000256" key="5">
    <source>
        <dbReference type="ARBA" id="ARBA00022801"/>
    </source>
</evidence>
<evidence type="ECO:0000256" key="6">
    <source>
        <dbReference type="ARBA" id="ARBA00022833"/>
    </source>
</evidence>
<proteinExistence type="inferred from homology"/>
<dbReference type="Gene3D" id="1.10.1380.10">
    <property type="entry name" value="Neutral endopeptidase , domain2"/>
    <property type="match status" value="1"/>
</dbReference>
<dbReference type="AlphaFoldDB" id="A0A0U3HIF7"/>
<evidence type="ECO:0000256" key="1">
    <source>
        <dbReference type="ARBA" id="ARBA00001947"/>
    </source>
</evidence>
<dbReference type="STRING" id="446860.AS188_01220"/>
<evidence type="ECO:0000256" key="7">
    <source>
        <dbReference type="ARBA" id="ARBA00023049"/>
    </source>
</evidence>
<dbReference type="InterPro" id="IPR018497">
    <property type="entry name" value="Peptidase_M13_C"/>
</dbReference>
<dbReference type="InterPro" id="IPR042089">
    <property type="entry name" value="Peptidase_M13_dom_2"/>
</dbReference>
<evidence type="ECO:0000256" key="3">
    <source>
        <dbReference type="ARBA" id="ARBA00022670"/>
    </source>
</evidence>
<dbReference type="PANTHER" id="PTHR11733">
    <property type="entry name" value="ZINC METALLOPROTEASE FAMILY M13 NEPRILYSIN-RELATED"/>
    <property type="match status" value="1"/>
</dbReference>
<dbReference type="GO" id="GO:0016485">
    <property type="term" value="P:protein processing"/>
    <property type="evidence" value="ECO:0007669"/>
    <property type="project" value="TreeGrafter"/>
</dbReference>
<organism evidence="10 11">
    <name type="scientific">Kocuria flava</name>
    <dbReference type="NCBI Taxonomy" id="446860"/>
    <lineage>
        <taxon>Bacteria</taxon>
        <taxon>Bacillati</taxon>
        <taxon>Actinomycetota</taxon>
        <taxon>Actinomycetes</taxon>
        <taxon>Micrococcales</taxon>
        <taxon>Micrococcaceae</taxon>
        <taxon>Kocuria</taxon>
    </lineage>
</organism>
<evidence type="ECO:0000313" key="11">
    <source>
        <dbReference type="Proteomes" id="UP000057181"/>
    </source>
</evidence>